<protein>
    <submittedName>
        <fullName evidence="2">Uncharacterized protein</fullName>
    </submittedName>
</protein>
<organism evidence="2">
    <name type="scientific">Fonticula alba</name>
    <name type="common">Slime mold</name>
    <dbReference type="NCBI Taxonomy" id="691883"/>
    <lineage>
        <taxon>Eukaryota</taxon>
        <taxon>Rotosphaerida</taxon>
        <taxon>Fonticulaceae</taxon>
        <taxon>Fonticula</taxon>
    </lineage>
</organism>
<dbReference type="RefSeq" id="XP_009495476.1">
    <property type="nucleotide sequence ID" value="XM_009497201.1"/>
</dbReference>
<name>A0A058Z6H8_FONAL</name>
<evidence type="ECO:0000313" key="3">
    <source>
        <dbReference type="Proteomes" id="UP000030693"/>
    </source>
</evidence>
<reference evidence="2" key="1">
    <citation type="submission" date="2013-04" db="EMBL/GenBank/DDBJ databases">
        <title>The Genome Sequence of Fonticula alba ATCC 38817.</title>
        <authorList>
            <consortium name="The Broad Institute Genomics Platform"/>
            <person name="Russ C."/>
            <person name="Cuomo C."/>
            <person name="Burger G."/>
            <person name="Gray M.W."/>
            <person name="Holland P.W.H."/>
            <person name="King N."/>
            <person name="Lang F.B.F."/>
            <person name="Roger A.J."/>
            <person name="Ruiz-Trillo I."/>
            <person name="Brown M."/>
            <person name="Walker B."/>
            <person name="Young S."/>
            <person name="Zeng Q."/>
            <person name="Gargeya S."/>
            <person name="Fitzgerald M."/>
            <person name="Haas B."/>
            <person name="Abouelleil A."/>
            <person name="Allen A.W."/>
            <person name="Alvarado L."/>
            <person name="Arachchi H.M."/>
            <person name="Berlin A.M."/>
            <person name="Chapman S.B."/>
            <person name="Gainer-Dewar J."/>
            <person name="Goldberg J."/>
            <person name="Griggs A."/>
            <person name="Gujja S."/>
            <person name="Hansen M."/>
            <person name="Howarth C."/>
            <person name="Imamovic A."/>
            <person name="Ireland A."/>
            <person name="Larimer J."/>
            <person name="McCowan C."/>
            <person name="Murphy C."/>
            <person name="Pearson M."/>
            <person name="Poon T.W."/>
            <person name="Priest M."/>
            <person name="Roberts A."/>
            <person name="Saif S."/>
            <person name="Shea T."/>
            <person name="Sisk P."/>
            <person name="Sykes S."/>
            <person name="Wortman J."/>
            <person name="Nusbaum C."/>
            <person name="Birren B."/>
        </authorList>
    </citation>
    <scope>NUCLEOTIDE SEQUENCE [LARGE SCALE GENOMIC DNA]</scope>
    <source>
        <strain evidence="2">ATCC 38817</strain>
    </source>
</reference>
<dbReference type="AlphaFoldDB" id="A0A058Z6H8"/>
<keyword evidence="3" id="KW-1185">Reference proteome</keyword>
<dbReference type="EMBL" id="KB932205">
    <property type="protein sequence ID" value="KCV69870.1"/>
    <property type="molecule type" value="Genomic_DNA"/>
</dbReference>
<dbReference type="Proteomes" id="UP000030693">
    <property type="component" value="Unassembled WGS sequence"/>
</dbReference>
<sequence length="133" mass="14425">MSCMGAACQGGREGGRQGEPNLGPGVRRTYEELAGAVPEAGGMFHPAAAVGWLCMAACRRASASAAAALAASKVMSSSYTRLRRSRSQRTKMYAPRVIPDRMPLREDQPTEKTEEERGREERVSGRREKQPGE</sequence>
<evidence type="ECO:0000313" key="2">
    <source>
        <dbReference type="EMBL" id="KCV69870.1"/>
    </source>
</evidence>
<feature type="region of interest" description="Disordered" evidence="1">
    <location>
        <begin position="76"/>
        <end position="133"/>
    </location>
</feature>
<accession>A0A058Z6H8</accession>
<evidence type="ECO:0000256" key="1">
    <source>
        <dbReference type="SAM" id="MobiDB-lite"/>
    </source>
</evidence>
<gene>
    <name evidence="2" type="ORF">H696_03341</name>
</gene>
<proteinExistence type="predicted"/>
<dbReference type="GeneID" id="20528066"/>
<feature type="compositionally biased region" description="Basic and acidic residues" evidence="1">
    <location>
        <begin position="98"/>
        <end position="133"/>
    </location>
</feature>
<feature type="region of interest" description="Disordered" evidence="1">
    <location>
        <begin position="1"/>
        <end position="24"/>
    </location>
</feature>